<accession>A0ABD5SNP0</accession>
<evidence type="ECO:0000313" key="4">
    <source>
        <dbReference type="Proteomes" id="UP001596383"/>
    </source>
</evidence>
<dbReference type="CDD" id="cd03441">
    <property type="entry name" value="R_hydratase_like"/>
    <property type="match status" value="1"/>
</dbReference>
<dbReference type="Gene3D" id="3.10.129.10">
    <property type="entry name" value="Hotdog Thioesterase"/>
    <property type="match status" value="1"/>
</dbReference>
<name>A0ABD5SNP0_9EURY</name>
<dbReference type="PANTHER" id="PTHR43841:SF3">
    <property type="entry name" value="(3R)-HYDROXYACYL-ACP DEHYDRATASE SUBUNIT HADB"/>
    <property type="match status" value="1"/>
</dbReference>
<dbReference type="PANTHER" id="PTHR43841">
    <property type="entry name" value="3-HYDROXYACYL-THIOESTER DEHYDRATASE HTDX-RELATED"/>
    <property type="match status" value="1"/>
</dbReference>
<evidence type="ECO:0000313" key="3">
    <source>
        <dbReference type="EMBL" id="MFC6765123.1"/>
    </source>
</evidence>
<comment type="caution">
    <text evidence="3">The sequence shown here is derived from an EMBL/GenBank/DDBJ whole genome shotgun (WGS) entry which is preliminary data.</text>
</comment>
<gene>
    <name evidence="3" type="ORF">ACFQE6_08920</name>
</gene>
<dbReference type="EMBL" id="JBHSWV010000132">
    <property type="protein sequence ID" value="MFC6765123.1"/>
    <property type="molecule type" value="Genomic_DNA"/>
</dbReference>
<evidence type="ECO:0000259" key="2">
    <source>
        <dbReference type="Pfam" id="PF01575"/>
    </source>
</evidence>
<feature type="domain" description="MaoC-like" evidence="2">
    <location>
        <begin position="31"/>
        <end position="128"/>
    </location>
</feature>
<dbReference type="InterPro" id="IPR029069">
    <property type="entry name" value="HotDog_dom_sf"/>
</dbReference>
<organism evidence="3 4">
    <name type="scientific">Natrinema soli</name>
    <dbReference type="NCBI Taxonomy" id="1930624"/>
    <lineage>
        <taxon>Archaea</taxon>
        <taxon>Methanobacteriati</taxon>
        <taxon>Methanobacteriota</taxon>
        <taxon>Stenosarchaea group</taxon>
        <taxon>Halobacteria</taxon>
        <taxon>Halobacteriales</taxon>
        <taxon>Natrialbaceae</taxon>
        <taxon>Natrinema</taxon>
    </lineage>
</organism>
<feature type="region of interest" description="Disordered" evidence="1">
    <location>
        <begin position="1"/>
        <end position="22"/>
    </location>
</feature>
<dbReference type="AlphaFoldDB" id="A0ABD5SNP0"/>
<sequence length="148" mass="15912">MAMTDASEPRLTAGDVSVGDTGPEVVVEDLEQGDFVRYAGASGDFNPIHYDEPYARDAGNESVFAQGMLTAGFTSHMLTDWFGLDRIERFTVRFQERVFPGDTITVTGEITDVADGDADVIVTADLEAKTDDGDVVLSGETVARLPSE</sequence>
<protein>
    <submittedName>
        <fullName evidence="3">MaoC family dehydratase</fullName>
    </submittedName>
</protein>
<proteinExistence type="predicted"/>
<dbReference type="Proteomes" id="UP001596383">
    <property type="component" value="Unassembled WGS sequence"/>
</dbReference>
<keyword evidence="4" id="KW-1185">Reference proteome</keyword>
<reference evidence="3 4" key="1">
    <citation type="journal article" date="2019" name="Int. J. Syst. Evol. Microbiol.">
        <title>The Global Catalogue of Microorganisms (GCM) 10K type strain sequencing project: providing services to taxonomists for standard genome sequencing and annotation.</title>
        <authorList>
            <consortium name="The Broad Institute Genomics Platform"/>
            <consortium name="The Broad Institute Genome Sequencing Center for Infectious Disease"/>
            <person name="Wu L."/>
            <person name="Ma J."/>
        </authorList>
    </citation>
    <scope>NUCLEOTIDE SEQUENCE [LARGE SCALE GENOMIC DNA]</scope>
    <source>
        <strain evidence="3 4">LMG 29247</strain>
    </source>
</reference>
<evidence type="ECO:0000256" key="1">
    <source>
        <dbReference type="SAM" id="MobiDB-lite"/>
    </source>
</evidence>
<dbReference type="SUPFAM" id="SSF54637">
    <property type="entry name" value="Thioesterase/thiol ester dehydrase-isomerase"/>
    <property type="match status" value="1"/>
</dbReference>
<dbReference type="InterPro" id="IPR002539">
    <property type="entry name" value="MaoC-like_dom"/>
</dbReference>
<dbReference type="Pfam" id="PF01575">
    <property type="entry name" value="MaoC_dehydratas"/>
    <property type="match status" value="1"/>
</dbReference>